<organism evidence="2 3">
    <name type="scientific">Flavobacterium ichthyis</name>
    <dbReference type="NCBI Taxonomy" id="2698827"/>
    <lineage>
        <taxon>Bacteria</taxon>
        <taxon>Pseudomonadati</taxon>
        <taxon>Bacteroidota</taxon>
        <taxon>Flavobacteriia</taxon>
        <taxon>Flavobacteriales</taxon>
        <taxon>Flavobacteriaceae</taxon>
        <taxon>Flavobacterium</taxon>
    </lineage>
</organism>
<dbReference type="Proteomes" id="UP000798602">
    <property type="component" value="Unassembled WGS sequence"/>
</dbReference>
<proteinExistence type="predicted"/>
<sequence>MPEGLFSFFIKTYFAAAPPADLPAPEPFAPNPPALSVDNLMPMLILGAFTITFLVVKIYRKKTSASS</sequence>
<reference evidence="3" key="1">
    <citation type="submission" date="2020-01" db="EMBL/GenBank/DDBJ databases">
        <title>Sphingomonas sp. strain CSW-10.</title>
        <authorList>
            <person name="Chen W.-M."/>
        </authorList>
    </citation>
    <scope>NUCLEOTIDE SEQUENCE [LARGE SCALE GENOMIC DNA]</scope>
    <source>
        <strain evidence="3">NST-5</strain>
    </source>
</reference>
<keyword evidence="1" id="KW-0812">Transmembrane</keyword>
<keyword evidence="1" id="KW-0472">Membrane</keyword>
<evidence type="ECO:0000313" key="2">
    <source>
        <dbReference type="EMBL" id="NBL64920.1"/>
    </source>
</evidence>
<accession>A0ABW9ZCV6</accession>
<keyword evidence="3" id="KW-1185">Reference proteome</keyword>
<dbReference type="RefSeq" id="WP_166536750.1">
    <property type="nucleotide sequence ID" value="NZ_JAABLM010000007.1"/>
</dbReference>
<comment type="caution">
    <text evidence="2">The sequence shown here is derived from an EMBL/GenBank/DDBJ whole genome shotgun (WGS) entry which is preliminary data.</text>
</comment>
<keyword evidence="1" id="KW-1133">Transmembrane helix</keyword>
<evidence type="ECO:0008006" key="4">
    <source>
        <dbReference type="Google" id="ProtNLM"/>
    </source>
</evidence>
<name>A0ABW9ZCV6_9FLAO</name>
<gene>
    <name evidence="2" type="ORF">GV828_06875</name>
</gene>
<evidence type="ECO:0000313" key="3">
    <source>
        <dbReference type="Proteomes" id="UP000798602"/>
    </source>
</evidence>
<dbReference type="EMBL" id="JAABLM010000007">
    <property type="protein sequence ID" value="NBL64920.1"/>
    <property type="molecule type" value="Genomic_DNA"/>
</dbReference>
<protein>
    <recommendedName>
        <fullName evidence="4">Signal peptidase</fullName>
    </recommendedName>
</protein>
<evidence type="ECO:0000256" key="1">
    <source>
        <dbReference type="SAM" id="Phobius"/>
    </source>
</evidence>
<feature type="transmembrane region" description="Helical" evidence="1">
    <location>
        <begin position="40"/>
        <end position="59"/>
    </location>
</feature>